<feature type="transmembrane region" description="Helical" evidence="1">
    <location>
        <begin position="74"/>
        <end position="93"/>
    </location>
</feature>
<sequence>MLLIAQRLYSTVIADDIVPPLDPTQGKDAPGLTGLAKLMNNLAVYALYIAVISVILGIVIAVAGPRIGFHHAKALGVGGVVGGFVIGIVVALSRTTVLSGYDWFATA</sequence>
<dbReference type="AlphaFoldDB" id="A0A2T0ZEM5"/>
<keyword evidence="1" id="KW-0812">Transmembrane</keyword>
<keyword evidence="1" id="KW-0472">Membrane</keyword>
<name>A0A2T0ZEM5_9ACTN</name>
<proteinExistence type="predicted"/>
<evidence type="ECO:0000313" key="2">
    <source>
        <dbReference type="EMBL" id="PRZ34809.1"/>
    </source>
</evidence>
<gene>
    <name evidence="2" type="ORF">CLV47_12341</name>
</gene>
<evidence type="ECO:0008006" key="4">
    <source>
        <dbReference type="Google" id="ProtNLM"/>
    </source>
</evidence>
<keyword evidence="1" id="KW-1133">Transmembrane helix</keyword>
<evidence type="ECO:0000256" key="1">
    <source>
        <dbReference type="SAM" id="Phobius"/>
    </source>
</evidence>
<organism evidence="2 3">
    <name type="scientific">Antricoccus suffuscus</name>
    <dbReference type="NCBI Taxonomy" id="1629062"/>
    <lineage>
        <taxon>Bacteria</taxon>
        <taxon>Bacillati</taxon>
        <taxon>Actinomycetota</taxon>
        <taxon>Actinomycetes</taxon>
        <taxon>Geodermatophilales</taxon>
        <taxon>Antricoccaceae</taxon>
        <taxon>Antricoccus</taxon>
    </lineage>
</organism>
<reference evidence="2 3" key="1">
    <citation type="submission" date="2018-03" db="EMBL/GenBank/DDBJ databases">
        <title>Genomic Encyclopedia of Archaeal and Bacterial Type Strains, Phase II (KMG-II): from individual species to whole genera.</title>
        <authorList>
            <person name="Goeker M."/>
        </authorList>
    </citation>
    <scope>NUCLEOTIDE SEQUENCE [LARGE SCALE GENOMIC DNA]</scope>
    <source>
        <strain evidence="2 3">DSM 100065</strain>
    </source>
</reference>
<keyword evidence="3" id="KW-1185">Reference proteome</keyword>
<protein>
    <recommendedName>
        <fullName evidence="4">TrbC/VIRB2 family protein</fullName>
    </recommendedName>
</protein>
<accession>A0A2T0ZEM5</accession>
<dbReference type="Proteomes" id="UP000237752">
    <property type="component" value="Unassembled WGS sequence"/>
</dbReference>
<comment type="caution">
    <text evidence="2">The sequence shown here is derived from an EMBL/GenBank/DDBJ whole genome shotgun (WGS) entry which is preliminary data.</text>
</comment>
<feature type="transmembrane region" description="Helical" evidence="1">
    <location>
        <begin position="42"/>
        <end position="62"/>
    </location>
</feature>
<evidence type="ECO:0000313" key="3">
    <source>
        <dbReference type="Proteomes" id="UP000237752"/>
    </source>
</evidence>
<dbReference type="EMBL" id="PVUE01000023">
    <property type="protein sequence ID" value="PRZ34809.1"/>
    <property type="molecule type" value="Genomic_DNA"/>
</dbReference>
<dbReference type="RefSeq" id="WP_106350825.1">
    <property type="nucleotide sequence ID" value="NZ_PVUE01000023.1"/>
</dbReference>